<organism evidence="2 3">
    <name type="scientific">Phyllobacterium phragmitis</name>
    <dbReference type="NCBI Taxonomy" id="2670329"/>
    <lineage>
        <taxon>Bacteria</taxon>
        <taxon>Pseudomonadati</taxon>
        <taxon>Pseudomonadota</taxon>
        <taxon>Alphaproteobacteria</taxon>
        <taxon>Hyphomicrobiales</taxon>
        <taxon>Phyllobacteriaceae</taxon>
        <taxon>Phyllobacterium</taxon>
    </lineage>
</organism>
<dbReference type="EMBL" id="PVBR01000020">
    <property type="protein sequence ID" value="PRD41470.1"/>
    <property type="molecule type" value="Genomic_DNA"/>
</dbReference>
<sequence>MAERLLFLTGHLARARLERVLADLGQTSFSHEIVDIGVKVAALMTEEIIVRRLKQPVIADRVVLPGRYRGDLERLSAVFGVPFVRGPDELADLPAYLGREGKPVDLSQHEMRIFAEIVDASIMSIDAIVEHAQVLAAAGADVIDLGCLPETPFPHLAEAVRALKARGLAVSVDSANVEELEAGAKAGADYLLSLHEETIGLAFEYGAIPILIPAVPGDLDSLGRAIDAASAAGISFIADPVLDPIHFGFAHSLGRFIEARRRWPDVEMMMGTGNLTELTDADTSGITAVLAGLCSELMIRNVLVVHVSPHTVRTVEEHDRARRIMFAAKRDHALPRGYDAGLLQIHDRKPYPNSNEDIDALARAVRDANFRIMTTDDGIHIFNRDGHRVAQDAFELFPGLNVENDGAHAFYLGAELTKAELAWKLGKRYIQDEPLPWGVAAPPAEEDRMRLAKAGHTLRAKKDVP</sequence>
<dbReference type="Proteomes" id="UP000239434">
    <property type="component" value="Unassembled WGS sequence"/>
</dbReference>
<keyword evidence="3" id="KW-1185">Reference proteome</keyword>
<dbReference type="AlphaFoldDB" id="A0A2S9ILR7"/>
<dbReference type="Gene3D" id="3.20.20.20">
    <property type="entry name" value="Dihydropteroate synthase-like"/>
    <property type="match status" value="1"/>
</dbReference>
<dbReference type="PROSITE" id="PS50972">
    <property type="entry name" value="PTERIN_BINDING"/>
    <property type="match status" value="1"/>
</dbReference>
<proteinExistence type="predicted"/>
<evidence type="ECO:0000259" key="1">
    <source>
        <dbReference type="PROSITE" id="PS50972"/>
    </source>
</evidence>
<feature type="domain" description="Pterin-binding" evidence="1">
    <location>
        <begin position="94"/>
        <end position="359"/>
    </location>
</feature>
<name>A0A2S9ILR7_9HYPH</name>
<accession>A0A2S9ILR7</accession>
<dbReference type="Pfam" id="PF20123">
    <property type="entry name" value="DUF6513"/>
    <property type="match status" value="1"/>
</dbReference>
<dbReference type="RefSeq" id="WP_105744191.1">
    <property type="nucleotide sequence ID" value="NZ_PVBR01000020.1"/>
</dbReference>
<protein>
    <submittedName>
        <fullName evidence="2">Dihydropteroate synthase</fullName>
    </submittedName>
</protein>
<dbReference type="InterPro" id="IPR011005">
    <property type="entry name" value="Dihydropteroate_synth-like_sf"/>
</dbReference>
<dbReference type="InterPro" id="IPR045406">
    <property type="entry name" value="DUF6513"/>
</dbReference>
<dbReference type="SUPFAM" id="SSF51717">
    <property type="entry name" value="Dihydropteroate synthetase-like"/>
    <property type="match status" value="1"/>
</dbReference>
<evidence type="ECO:0000313" key="2">
    <source>
        <dbReference type="EMBL" id="PRD41470.1"/>
    </source>
</evidence>
<gene>
    <name evidence="2" type="ORF">C5748_21540</name>
</gene>
<dbReference type="GO" id="GO:0042558">
    <property type="term" value="P:pteridine-containing compound metabolic process"/>
    <property type="evidence" value="ECO:0007669"/>
    <property type="project" value="InterPro"/>
</dbReference>
<comment type="caution">
    <text evidence="2">The sequence shown here is derived from an EMBL/GenBank/DDBJ whole genome shotgun (WGS) entry which is preliminary data.</text>
</comment>
<reference evidence="2 3" key="1">
    <citation type="submission" date="2018-02" db="EMBL/GenBank/DDBJ databases">
        <title>The draft genome of Phyllobacterium sp. 1N-3.</title>
        <authorList>
            <person name="Liu L."/>
            <person name="Li L."/>
            <person name="Zhang X."/>
            <person name="Wang T."/>
            <person name="Liang L."/>
        </authorList>
    </citation>
    <scope>NUCLEOTIDE SEQUENCE [LARGE SCALE GENOMIC DNA]</scope>
    <source>
        <strain evidence="2 3">1N-3</strain>
    </source>
</reference>
<dbReference type="InterPro" id="IPR000489">
    <property type="entry name" value="Pterin-binding_dom"/>
</dbReference>
<evidence type="ECO:0000313" key="3">
    <source>
        <dbReference type="Proteomes" id="UP000239434"/>
    </source>
</evidence>